<dbReference type="SUPFAM" id="SSF51735">
    <property type="entry name" value="NAD(P)-binding Rossmann-fold domains"/>
    <property type="match status" value="1"/>
</dbReference>
<sequence length="360" mass="39629">MTKLRTALVGCGKVGHFHAKAFARLAQSEFTAVCDANLSRAQEFAKQYGVKAYDNVEMMIRDAKIDMLSVCTPHPIHAAIAVPAAKMGCHVLIEKPLASNLADCDAILAAAKQGDAKVGTVCQRRFYRPCMRMKKAIDDGKIGKPIIGTVTMLGWRDKAYYESDPWRGTWQGEGGGVLVNQAPHQLDLLLWYMGEIDEVYGVWKNLNHPYIEVEDTAVVIVKFKNGGIGNILVSNSQNPALYGKVHIHGENGASIGVQTDGGAMFIAGVSSITEPPYNDIWTVDGEASHLDAWKTQDSEFFNSVDSMYYYHQLQIEDFLNSLTGQGPTLIDGDAGRRTVELIEAIYRSTKENKVIKFPLV</sequence>
<evidence type="ECO:0000313" key="3">
    <source>
        <dbReference type="EMBL" id="GAA5110325.1"/>
    </source>
</evidence>
<dbReference type="InterPro" id="IPR055170">
    <property type="entry name" value="GFO_IDH_MocA-like_dom"/>
</dbReference>
<proteinExistence type="predicted"/>
<dbReference type="Proteomes" id="UP001500171">
    <property type="component" value="Unassembled WGS sequence"/>
</dbReference>
<evidence type="ECO:0000259" key="1">
    <source>
        <dbReference type="Pfam" id="PF01408"/>
    </source>
</evidence>
<dbReference type="Pfam" id="PF01408">
    <property type="entry name" value="GFO_IDH_MocA"/>
    <property type="match status" value="1"/>
</dbReference>
<dbReference type="Pfam" id="PF22725">
    <property type="entry name" value="GFO_IDH_MocA_C3"/>
    <property type="match status" value="1"/>
</dbReference>
<accession>A0ABP9N861</accession>
<feature type="domain" description="Gfo/Idh/MocA-like oxidoreductase N-terminal" evidence="1">
    <location>
        <begin position="5"/>
        <end position="118"/>
    </location>
</feature>
<dbReference type="RefSeq" id="WP_345490429.1">
    <property type="nucleotide sequence ID" value="NZ_BAABHY010000001.1"/>
</dbReference>
<dbReference type="Gene3D" id="3.40.50.720">
    <property type="entry name" value="NAD(P)-binding Rossmann-like Domain"/>
    <property type="match status" value="1"/>
</dbReference>
<feature type="domain" description="GFO/IDH/MocA-like oxidoreductase" evidence="2">
    <location>
        <begin position="132"/>
        <end position="253"/>
    </location>
</feature>
<dbReference type="InterPro" id="IPR000683">
    <property type="entry name" value="Gfo/Idh/MocA-like_OxRdtase_N"/>
</dbReference>
<dbReference type="Gene3D" id="3.30.360.10">
    <property type="entry name" value="Dihydrodipicolinate Reductase, domain 2"/>
    <property type="match status" value="1"/>
</dbReference>
<dbReference type="SUPFAM" id="SSF55347">
    <property type="entry name" value="Glyceraldehyde-3-phosphate dehydrogenase-like, C-terminal domain"/>
    <property type="match status" value="1"/>
</dbReference>
<dbReference type="InterPro" id="IPR036291">
    <property type="entry name" value="NAD(P)-bd_dom_sf"/>
</dbReference>
<dbReference type="InterPro" id="IPR052515">
    <property type="entry name" value="Gfo/Idh/MocA_Oxidoreductase"/>
</dbReference>
<reference evidence="4" key="1">
    <citation type="journal article" date="2019" name="Int. J. Syst. Evol. Microbiol.">
        <title>The Global Catalogue of Microorganisms (GCM) 10K type strain sequencing project: providing services to taxonomists for standard genome sequencing and annotation.</title>
        <authorList>
            <consortium name="The Broad Institute Genomics Platform"/>
            <consortium name="The Broad Institute Genome Sequencing Center for Infectious Disease"/>
            <person name="Wu L."/>
            <person name="Ma J."/>
        </authorList>
    </citation>
    <scope>NUCLEOTIDE SEQUENCE [LARGE SCALE GENOMIC DNA]</scope>
    <source>
        <strain evidence="4">JCM 18050</strain>
    </source>
</reference>
<evidence type="ECO:0000313" key="4">
    <source>
        <dbReference type="Proteomes" id="UP001500171"/>
    </source>
</evidence>
<organism evidence="3 4">
    <name type="scientific">Orbus sasakiae</name>
    <dbReference type="NCBI Taxonomy" id="1078475"/>
    <lineage>
        <taxon>Bacteria</taxon>
        <taxon>Pseudomonadati</taxon>
        <taxon>Pseudomonadota</taxon>
        <taxon>Gammaproteobacteria</taxon>
        <taxon>Orbales</taxon>
        <taxon>Orbaceae</taxon>
        <taxon>Orbus</taxon>
    </lineage>
</organism>
<dbReference type="PANTHER" id="PTHR43249:SF1">
    <property type="entry name" value="D-GLUCOSIDE 3-DEHYDROGENASE"/>
    <property type="match status" value="1"/>
</dbReference>
<dbReference type="PANTHER" id="PTHR43249">
    <property type="entry name" value="UDP-N-ACETYL-2-AMINO-2-DEOXY-D-GLUCURONATE OXIDASE"/>
    <property type="match status" value="1"/>
</dbReference>
<comment type="caution">
    <text evidence="3">The sequence shown here is derived from an EMBL/GenBank/DDBJ whole genome shotgun (WGS) entry which is preliminary data.</text>
</comment>
<evidence type="ECO:0000259" key="2">
    <source>
        <dbReference type="Pfam" id="PF22725"/>
    </source>
</evidence>
<protein>
    <submittedName>
        <fullName evidence="3">Gfo/Idh/MocA family oxidoreductase</fullName>
    </submittedName>
</protein>
<dbReference type="EMBL" id="BAABHY010000001">
    <property type="protein sequence ID" value="GAA5110325.1"/>
    <property type="molecule type" value="Genomic_DNA"/>
</dbReference>
<keyword evidence="4" id="KW-1185">Reference proteome</keyword>
<name>A0ABP9N861_9GAMM</name>
<gene>
    <name evidence="3" type="ORF">GCM10023211_14680</name>
</gene>